<dbReference type="RefSeq" id="WP_309801086.1">
    <property type="nucleotide sequence ID" value="NZ_JAVDPW010000014.1"/>
</dbReference>
<feature type="chain" id="PRO_5046943281" description="Lipoprotein" evidence="1">
    <location>
        <begin position="20"/>
        <end position="132"/>
    </location>
</feature>
<keyword evidence="1" id="KW-0732">Signal</keyword>
<evidence type="ECO:0000256" key="1">
    <source>
        <dbReference type="SAM" id="SignalP"/>
    </source>
</evidence>
<evidence type="ECO:0000313" key="2">
    <source>
        <dbReference type="EMBL" id="MDR6293814.1"/>
    </source>
</evidence>
<gene>
    <name evidence="2" type="ORF">E9232_006367</name>
</gene>
<proteinExistence type="predicted"/>
<dbReference type="Proteomes" id="UP001262410">
    <property type="component" value="Unassembled WGS sequence"/>
</dbReference>
<keyword evidence="3" id="KW-1185">Reference proteome</keyword>
<feature type="signal peptide" evidence="1">
    <location>
        <begin position="1"/>
        <end position="19"/>
    </location>
</feature>
<dbReference type="EMBL" id="JAVDPW010000014">
    <property type="protein sequence ID" value="MDR6293814.1"/>
    <property type="molecule type" value="Genomic_DNA"/>
</dbReference>
<name>A0ABU1JYX2_9PROT</name>
<comment type="caution">
    <text evidence="2">The sequence shown here is derived from an EMBL/GenBank/DDBJ whole genome shotgun (WGS) entry which is preliminary data.</text>
</comment>
<dbReference type="PROSITE" id="PS51257">
    <property type="entry name" value="PROKAR_LIPOPROTEIN"/>
    <property type="match status" value="1"/>
</dbReference>
<organism evidence="2 3">
    <name type="scientific">Inquilinus ginsengisoli</name>
    <dbReference type="NCBI Taxonomy" id="363840"/>
    <lineage>
        <taxon>Bacteria</taxon>
        <taxon>Pseudomonadati</taxon>
        <taxon>Pseudomonadota</taxon>
        <taxon>Alphaproteobacteria</taxon>
        <taxon>Rhodospirillales</taxon>
        <taxon>Rhodospirillaceae</taxon>
        <taxon>Inquilinus</taxon>
    </lineage>
</organism>
<protein>
    <recommendedName>
        <fullName evidence="4">Lipoprotein</fullName>
    </recommendedName>
</protein>
<reference evidence="2 3" key="1">
    <citation type="submission" date="2023-07" db="EMBL/GenBank/DDBJ databases">
        <title>Sorghum-associated microbial communities from plants grown in Nebraska, USA.</title>
        <authorList>
            <person name="Schachtman D."/>
        </authorList>
    </citation>
    <scope>NUCLEOTIDE SEQUENCE [LARGE SCALE GENOMIC DNA]</scope>
    <source>
        <strain evidence="2 3">584</strain>
    </source>
</reference>
<sequence length="132" mass="13692">MRAGILAGAAAALLLGACAQPKPVPVVAVTPPKPDLRTQTVRMTLPADAFTVGEAADYILDGSGYSLVLYCRQCPKSAPAIAAEPVSPLAFAKPNELTSAARALLLILGDGRRLIIDDTIHLVTFDLSGGRL</sequence>
<evidence type="ECO:0008006" key="4">
    <source>
        <dbReference type="Google" id="ProtNLM"/>
    </source>
</evidence>
<evidence type="ECO:0000313" key="3">
    <source>
        <dbReference type="Proteomes" id="UP001262410"/>
    </source>
</evidence>
<accession>A0ABU1JYX2</accession>